<keyword evidence="11" id="KW-0460">Magnesium</keyword>
<dbReference type="GO" id="GO:0002953">
    <property type="term" value="F:5'-deoxynucleotidase activity"/>
    <property type="evidence" value="ECO:0007669"/>
    <property type="project" value="UniProtKB-EC"/>
</dbReference>
<dbReference type="Gene3D" id="1.10.3210.10">
    <property type="entry name" value="Hypothetical protein af1432"/>
    <property type="match status" value="1"/>
</dbReference>
<dbReference type="PANTHER" id="PTHR11845">
    <property type="entry name" value="5'-DEOXYNUCLEOTIDASE HDDC2"/>
    <property type="match status" value="1"/>
</dbReference>
<evidence type="ECO:0000256" key="7">
    <source>
        <dbReference type="ARBA" id="ARBA00011738"/>
    </source>
</evidence>
<comment type="cofactor">
    <cofactor evidence="2">
        <name>Mn(2+)</name>
        <dbReference type="ChEBI" id="CHEBI:29035"/>
    </cofactor>
</comment>
<evidence type="ECO:0000256" key="3">
    <source>
        <dbReference type="ARBA" id="ARBA00001941"/>
    </source>
</evidence>
<dbReference type="OrthoDB" id="10254258at2759"/>
<evidence type="ECO:0000256" key="6">
    <source>
        <dbReference type="ARBA" id="ARBA00009999"/>
    </source>
</evidence>
<evidence type="ECO:0000313" key="16">
    <source>
        <dbReference type="Proteomes" id="UP000014074"/>
    </source>
</evidence>
<keyword evidence="9" id="KW-0479">Metal-binding</keyword>
<dbReference type="PANTHER" id="PTHR11845:SF13">
    <property type="entry name" value="5'-DEOXYNUCLEOTIDASE HDDC2"/>
    <property type="match status" value="1"/>
</dbReference>
<dbReference type="FunFam" id="1.10.3210.10:FF:000011">
    <property type="entry name" value="HD domain-containing protein 2"/>
    <property type="match status" value="1"/>
</dbReference>
<comment type="subunit">
    <text evidence="7">Homodimer.</text>
</comment>
<dbReference type="Pfam" id="PF13023">
    <property type="entry name" value="HD_3"/>
    <property type="match status" value="1"/>
</dbReference>
<dbReference type="EC" id="3.1.3.89" evidence="8"/>
<comment type="cofactor">
    <cofactor evidence="3">
        <name>Co(2+)</name>
        <dbReference type="ChEBI" id="CHEBI:48828"/>
    </cofactor>
</comment>
<evidence type="ECO:0000256" key="11">
    <source>
        <dbReference type="ARBA" id="ARBA00022842"/>
    </source>
</evidence>
<dbReference type="GO" id="GO:0046872">
    <property type="term" value="F:metal ion binding"/>
    <property type="evidence" value="ECO:0007669"/>
    <property type="project" value="UniProtKB-KW"/>
</dbReference>
<evidence type="ECO:0000313" key="15">
    <source>
        <dbReference type="EMBL" id="EON98826.1"/>
    </source>
</evidence>
<dbReference type="Proteomes" id="UP000014074">
    <property type="component" value="Unassembled WGS sequence"/>
</dbReference>
<comment type="function">
    <text evidence="5">Catalyzes the dephosphorylation of the nucleoside 5'-monophosphates deoxyadenosine monophosphate (dAMP), deoxycytidine monophosphate (dCMP), deoxyguanosine monophosphate (dGMP) and deoxythymidine monophosphate (dTMP).</text>
</comment>
<name>R8BHQ1_PHAM7</name>
<dbReference type="InterPro" id="IPR039356">
    <property type="entry name" value="YfbR/HDDC2"/>
</dbReference>
<proteinExistence type="inferred from homology"/>
<evidence type="ECO:0000256" key="1">
    <source>
        <dbReference type="ARBA" id="ARBA00001638"/>
    </source>
</evidence>
<keyword evidence="12" id="KW-0170">Cobalt</keyword>
<evidence type="ECO:0000259" key="14">
    <source>
        <dbReference type="SMART" id="SM00471"/>
    </source>
</evidence>
<evidence type="ECO:0000256" key="9">
    <source>
        <dbReference type="ARBA" id="ARBA00022723"/>
    </source>
</evidence>
<organism evidence="15 16">
    <name type="scientific">Phaeoacremonium minimum (strain UCR-PA7)</name>
    <name type="common">Esca disease fungus</name>
    <name type="synonym">Togninia minima</name>
    <dbReference type="NCBI Taxonomy" id="1286976"/>
    <lineage>
        <taxon>Eukaryota</taxon>
        <taxon>Fungi</taxon>
        <taxon>Dikarya</taxon>
        <taxon>Ascomycota</taxon>
        <taxon>Pezizomycotina</taxon>
        <taxon>Sordariomycetes</taxon>
        <taxon>Sordariomycetidae</taxon>
        <taxon>Togniniales</taxon>
        <taxon>Togniniaceae</taxon>
        <taxon>Phaeoacremonium</taxon>
    </lineage>
</organism>
<dbReference type="KEGG" id="tmn:UCRPA7_5654"/>
<evidence type="ECO:0000256" key="4">
    <source>
        <dbReference type="ARBA" id="ARBA00001946"/>
    </source>
</evidence>
<dbReference type="eggNOG" id="KOG3197">
    <property type="taxonomic scope" value="Eukaryota"/>
</dbReference>
<comment type="cofactor">
    <cofactor evidence="4">
        <name>Mg(2+)</name>
        <dbReference type="ChEBI" id="CHEBI:18420"/>
    </cofactor>
</comment>
<dbReference type="InterPro" id="IPR003607">
    <property type="entry name" value="HD/PDEase_dom"/>
</dbReference>
<comment type="similarity">
    <text evidence="6">Belongs to the HDDC2 family.</text>
</comment>
<feature type="compositionally biased region" description="Basic and acidic residues" evidence="13">
    <location>
        <begin position="250"/>
        <end position="275"/>
    </location>
</feature>
<dbReference type="SUPFAM" id="SSF109604">
    <property type="entry name" value="HD-domain/PDEase-like"/>
    <property type="match status" value="1"/>
</dbReference>
<dbReference type="GeneID" id="19326230"/>
<sequence>MSPSAANNDAPEAAKVVPANPDPSVVVTPKIEGHWTVEEVVKTIPTGKPTEGSTSPLPYFHLLERLKTTKREGWQRFGIVRGESIADHMYRMAMISMIAPPALKDRLDLNKCIKMCLIHDMAESLVGDITPVDGVAKPEKNRREATTMDYLTTNLLGNVSGGAGADNGKEIRAIWQEYEDSKTLDSLFVHDIDKLELLLQMVEYEKRGEGKLDLGEFAYVAKKMALEEMRAWADEVLKEKDAFWGSRPHVHGEDGVEGGVSKEHVQAQEEYYARD</sequence>
<reference evidence="16" key="1">
    <citation type="journal article" date="2013" name="Genome Announc.">
        <title>Draft genome sequence of the ascomycete Phaeoacremonium aleophilum strain UCR-PA7, a causal agent of the esca disease complex in grapevines.</title>
        <authorList>
            <person name="Blanco-Ulate B."/>
            <person name="Rolshausen P."/>
            <person name="Cantu D."/>
        </authorList>
    </citation>
    <scope>NUCLEOTIDE SEQUENCE [LARGE SCALE GENOMIC DNA]</scope>
    <source>
        <strain evidence="16">UCR-PA7</strain>
    </source>
</reference>
<evidence type="ECO:0000256" key="12">
    <source>
        <dbReference type="ARBA" id="ARBA00023285"/>
    </source>
</evidence>
<feature type="domain" description="HD/PDEase" evidence="14">
    <location>
        <begin position="81"/>
        <end position="207"/>
    </location>
</feature>
<dbReference type="RefSeq" id="XP_007916390.1">
    <property type="nucleotide sequence ID" value="XM_007918199.1"/>
</dbReference>
<evidence type="ECO:0000256" key="8">
    <source>
        <dbReference type="ARBA" id="ARBA00012964"/>
    </source>
</evidence>
<evidence type="ECO:0000256" key="10">
    <source>
        <dbReference type="ARBA" id="ARBA00022801"/>
    </source>
</evidence>
<feature type="region of interest" description="Disordered" evidence="13">
    <location>
        <begin position="248"/>
        <end position="275"/>
    </location>
</feature>
<protein>
    <recommendedName>
        <fullName evidence="8">5'-deoxynucleotidase</fullName>
        <ecNumber evidence="8">3.1.3.89</ecNumber>
    </recommendedName>
</protein>
<dbReference type="AlphaFoldDB" id="R8BHQ1"/>
<evidence type="ECO:0000256" key="13">
    <source>
        <dbReference type="SAM" id="MobiDB-lite"/>
    </source>
</evidence>
<gene>
    <name evidence="15" type="ORF">UCRPA7_5654</name>
</gene>
<dbReference type="InterPro" id="IPR006674">
    <property type="entry name" value="HD_domain"/>
</dbReference>
<feature type="region of interest" description="Disordered" evidence="13">
    <location>
        <begin position="1"/>
        <end position="21"/>
    </location>
</feature>
<dbReference type="GO" id="GO:0005737">
    <property type="term" value="C:cytoplasm"/>
    <property type="evidence" value="ECO:0007669"/>
    <property type="project" value="TreeGrafter"/>
</dbReference>
<dbReference type="HOGENOM" id="CLU_039453_2_0_1"/>
<keyword evidence="16" id="KW-1185">Reference proteome</keyword>
<dbReference type="SMART" id="SM00471">
    <property type="entry name" value="HDc"/>
    <property type="match status" value="1"/>
</dbReference>
<comment type="catalytic activity">
    <reaction evidence="1">
        <text>a 2'-deoxyribonucleoside 5'-phosphate + H2O = a 2'-deoxyribonucleoside + phosphate</text>
        <dbReference type="Rhea" id="RHEA:36167"/>
        <dbReference type="ChEBI" id="CHEBI:15377"/>
        <dbReference type="ChEBI" id="CHEBI:18274"/>
        <dbReference type="ChEBI" id="CHEBI:43474"/>
        <dbReference type="ChEBI" id="CHEBI:65317"/>
        <dbReference type="EC" id="3.1.3.89"/>
    </reaction>
</comment>
<dbReference type="EMBL" id="KB933188">
    <property type="protein sequence ID" value="EON98826.1"/>
    <property type="molecule type" value="Genomic_DNA"/>
</dbReference>
<evidence type="ECO:0000256" key="5">
    <source>
        <dbReference type="ARBA" id="ARBA00004074"/>
    </source>
</evidence>
<dbReference type="GO" id="GO:0009159">
    <property type="term" value="P:deoxyribonucleoside monophosphate catabolic process"/>
    <property type="evidence" value="ECO:0007669"/>
    <property type="project" value="UniProtKB-ARBA"/>
</dbReference>
<evidence type="ECO:0000256" key="2">
    <source>
        <dbReference type="ARBA" id="ARBA00001936"/>
    </source>
</evidence>
<accession>R8BHQ1</accession>
<keyword evidence="10 15" id="KW-0378">Hydrolase</keyword>